<dbReference type="PANTHER" id="PTHR42800:SF1">
    <property type="entry name" value="EXOINULINASE INUD (AFU_ORTHOLOGUE AFUA_5G00480)"/>
    <property type="match status" value="1"/>
</dbReference>
<evidence type="ECO:0000256" key="1">
    <source>
        <dbReference type="ARBA" id="ARBA00004651"/>
    </source>
</evidence>
<evidence type="ECO:0000259" key="12">
    <source>
        <dbReference type="PROSITE" id="PS50850"/>
    </source>
</evidence>
<keyword evidence="9 11" id="KW-0472">Membrane</keyword>
<dbReference type="OrthoDB" id="9759709at2"/>
<dbReference type="InterPro" id="IPR013189">
    <property type="entry name" value="Glyco_hydro_32_C"/>
</dbReference>
<dbReference type="InterPro" id="IPR013320">
    <property type="entry name" value="ConA-like_dom_sf"/>
</dbReference>
<dbReference type="InterPro" id="IPR023296">
    <property type="entry name" value="Glyco_hydro_beta-prop_sf"/>
</dbReference>
<evidence type="ECO:0000256" key="11">
    <source>
        <dbReference type="SAM" id="Phobius"/>
    </source>
</evidence>
<dbReference type="SUPFAM" id="SSF75005">
    <property type="entry name" value="Arabinanase/levansucrase/invertase"/>
    <property type="match status" value="1"/>
</dbReference>
<comment type="caution">
    <text evidence="13">The sequence shown here is derived from an EMBL/GenBank/DDBJ whole genome shotgun (WGS) entry which is preliminary data.</text>
</comment>
<dbReference type="STRING" id="983.SAMN05443543_107128"/>
<dbReference type="PROSITE" id="PS50850">
    <property type="entry name" value="MFS"/>
    <property type="match status" value="1"/>
</dbReference>
<dbReference type="PRINTS" id="PR00171">
    <property type="entry name" value="SUGRTRNSPORT"/>
</dbReference>
<dbReference type="InterPro" id="IPR003663">
    <property type="entry name" value="Sugar/inositol_transpt"/>
</dbReference>
<keyword evidence="10" id="KW-0326">Glycosidase</keyword>
<dbReference type="InterPro" id="IPR005829">
    <property type="entry name" value="Sugar_transporter_CS"/>
</dbReference>
<keyword evidence="6 11" id="KW-0812">Transmembrane</keyword>
<dbReference type="Gene3D" id="2.60.120.560">
    <property type="entry name" value="Exo-inulinase, domain 1"/>
    <property type="match status" value="1"/>
</dbReference>
<dbReference type="SUPFAM" id="SSF49899">
    <property type="entry name" value="Concanavalin A-like lectins/glucanases"/>
    <property type="match status" value="1"/>
</dbReference>
<evidence type="ECO:0000256" key="10">
    <source>
        <dbReference type="ARBA" id="ARBA00023295"/>
    </source>
</evidence>
<dbReference type="GO" id="GO:0022857">
    <property type="term" value="F:transmembrane transporter activity"/>
    <property type="evidence" value="ECO:0007669"/>
    <property type="project" value="InterPro"/>
</dbReference>
<dbReference type="CDD" id="cd17359">
    <property type="entry name" value="MFS_XylE_like"/>
    <property type="match status" value="1"/>
</dbReference>
<feature type="transmembrane region" description="Helical" evidence="11">
    <location>
        <begin position="74"/>
        <end position="92"/>
    </location>
</feature>
<dbReference type="InterPro" id="IPR001362">
    <property type="entry name" value="Glyco_hydro_32"/>
</dbReference>
<dbReference type="GO" id="GO:0005737">
    <property type="term" value="C:cytoplasm"/>
    <property type="evidence" value="ECO:0007669"/>
    <property type="project" value="TreeGrafter"/>
</dbReference>
<proteinExistence type="inferred from homology"/>
<feature type="transmembrane region" description="Helical" evidence="11">
    <location>
        <begin position="241"/>
        <end position="263"/>
    </location>
</feature>
<evidence type="ECO:0000256" key="9">
    <source>
        <dbReference type="ARBA" id="ARBA00023136"/>
    </source>
</evidence>
<dbReference type="Pfam" id="PF08244">
    <property type="entry name" value="Glyco_hydro_32C"/>
    <property type="match status" value="1"/>
</dbReference>
<dbReference type="Pfam" id="PF00083">
    <property type="entry name" value="Sugar_tr"/>
    <property type="match status" value="1"/>
</dbReference>
<dbReference type="SUPFAM" id="SSF103473">
    <property type="entry name" value="MFS general substrate transporter"/>
    <property type="match status" value="1"/>
</dbReference>
<dbReference type="InterPro" id="IPR036259">
    <property type="entry name" value="MFS_trans_sf"/>
</dbReference>
<dbReference type="PANTHER" id="PTHR42800">
    <property type="entry name" value="EXOINULINASE INUD (AFU_ORTHOLOGUE AFUA_5G00480)"/>
    <property type="match status" value="1"/>
</dbReference>
<gene>
    <name evidence="13" type="ORF">FFL01_15480</name>
</gene>
<comment type="subcellular location">
    <subcellularLocation>
        <location evidence="1">Cell membrane</location>
        <topology evidence="1">Multi-pass membrane protein</topology>
    </subcellularLocation>
</comment>
<dbReference type="GO" id="GO:0004575">
    <property type="term" value="F:sucrose alpha-glucosidase activity"/>
    <property type="evidence" value="ECO:0007669"/>
    <property type="project" value="TreeGrafter"/>
</dbReference>
<feature type="transmembrane region" description="Helical" evidence="11">
    <location>
        <begin position="42"/>
        <end position="62"/>
    </location>
</feature>
<feature type="domain" description="Major facilitator superfamily (MFS) profile" evidence="12">
    <location>
        <begin position="7"/>
        <end position="424"/>
    </location>
</feature>
<dbReference type="SMART" id="SM00640">
    <property type="entry name" value="Glyco_32"/>
    <property type="match status" value="1"/>
</dbReference>
<evidence type="ECO:0000256" key="6">
    <source>
        <dbReference type="ARBA" id="ARBA00022692"/>
    </source>
</evidence>
<feature type="transmembrane region" description="Helical" evidence="11">
    <location>
        <begin position="306"/>
        <end position="328"/>
    </location>
</feature>
<feature type="transmembrane region" description="Helical" evidence="11">
    <location>
        <begin position="370"/>
        <end position="393"/>
    </location>
</feature>
<organism evidence="13 14">
    <name type="scientific">Flavobacterium flevense</name>
    <dbReference type="NCBI Taxonomy" id="983"/>
    <lineage>
        <taxon>Bacteria</taxon>
        <taxon>Pseudomonadati</taxon>
        <taxon>Bacteroidota</taxon>
        <taxon>Flavobacteriia</taxon>
        <taxon>Flavobacteriales</taxon>
        <taxon>Flavobacteriaceae</taxon>
        <taxon>Flavobacterium</taxon>
    </lineage>
</organism>
<dbReference type="PROSITE" id="PS00609">
    <property type="entry name" value="GLYCOSYL_HYDROL_F32"/>
    <property type="match status" value="1"/>
</dbReference>
<dbReference type="AlphaFoldDB" id="A0A4Y4AXI9"/>
<comment type="similarity">
    <text evidence="3">Belongs to the major facilitator superfamily. Sugar transporter (TC 2.A.1.1) family.</text>
</comment>
<evidence type="ECO:0000256" key="4">
    <source>
        <dbReference type="ARBA" id="ARBA00022448"/>
    </source>
</evidence>
<dbReference type="PROSITE" id="PS00216">
    <property type="entry name" value="SUGAR_TRANSPORT_1"/>
    <property type="match status" value="1"/>
</dbReference>
<evidence type="ECO:0000256" key="8">
    <source>
        <dbReference type="ARBA" id="ARBA00022989"/>
    </source>
</evidence>
<reference evidence="13 14" key="1">
    <citation type="submission" date="2019-06" db="EMBL/GenBank/DDBJ databases">
        <title>Whole genome shotgun sequence of Flavobacterium flevense NBRC 14960.</title>
        <authorList>
            <person name="Hosoyama A."/>
            <person name="Uohara A."/>
            <person name="Ohji S."/>
            <person name="Ichikawa N."/>
        </authorList>
    </citation>
    <scope>NUCLEOTIDE SEQUENCE [LARGE SCALE GENOMIC DNA]</scope>
    <source>
        <strain evidence="13 14">NBRC 14960</strain>
    </source>
</reference>
<dbReference type="InterPro" id="IPR005828">
    <property type="entry name" value="MFS_sugar_transport-like"/>
</dbReference>
<dbReference type="NCBIfam" id="TIGR00879">
    <property type="entry name" value="SP"/>
    <property type="match status" value="1"/>
</dbReference>
<dbReference type="Proteomes" id="UP000316775">
    <property type="component" value="Unassembled WGS sequence"/>
</dbReference>
<feature type="transmembrane region" description="Helical" evidence="11">
    <location>
        <begin position="334"/>
        <end position="358"/>
    </location>
</feature>
<dbReference type="GO" id="GO:0005886">
    <property type="term" value="C:plasma membrane"/>
    <property type="evidence" value="ECO:0007669"/>
    <property type="project" value="UniProtKB-SubCell"/>
</dbReference>
<keyword evidence="14" id="KW-1185">Reference proteome</keyword>
<dbReference type="Gene3D" id="2.115.10.20">
    <property type="entry name" value="Glycosyl hydrolase domain, family 43"/>
    <property type="match status" value="1"/>
</dbReference>
<evidence type="ECO:0000256" key="5">
    <source>
        <dbReference type="ARBA" id="ARBA00022475"/>
    </source>
</evidence>
<protein>
    <recommendedName>
        <fullName evidence="12">Major facilitator superfamily (MFS) profile domain-containing protein</fullName>
    </recommendedName>
</protein>
<evidence type="ECO:0000256" key="2">
    <source>
        <dbReference type="ARBA" id="ARBA00009902"/>
    </source>
</evidence>
<feature type="transmembrane region" description="Helical" evidence="11">
    <location>
        <begin position="399"/>
        <end position="418"/>
    </location>
</feature>
<sequence>MNKILIWSITAALAGFLFGFDTVVISGAERKLQLLWGTSDIFHGIVVIGMALWGTVIGAFFGGIPTNKIGRKNTLIWIGVLYTISAMGSGLANDPWTFAIFRFIGGLGVGASTIAAPAYISEIAPAKDRGKLVGLYQFNIVFGILIAFLSNYLLNNIGENAWRWMIGIEALPAAIYTLFAFTIPKSPRWLLTKFRKDEAIKVLQKISPDQDPEKLMLEIKDEMENTVPNENIFLKKYRFPLILAFCIAFFNQLSGINALLYYAPRIFEEAGLGESTALLSSIGIGVTNMLFTLLGVILIDRLGRKQLMLICSYGYIISLSLVSAAFFFSWEGSFMPVFLFMFIAAHAIGQGTVIWVFISEIFPNHLRGSGQSFGSSVHWVLAAVVPSLVPILFSTIGAAVVFLFFAIMMVFQLLFVLFMMPETKGVSLEELSKKLTNKNIKMKLKKHLPLLFSSVLFFLIVGCKPTSVNVQTTSANPSSEEQMYRPNFHFSPQKGWMNDPNGLFYLNGTYHLFFQHTPFQSVPDFGKMHWGHAISKDLVKWEELTPAIAYDEKGAIFSGSAVVDTDNTSGFGDGKNVPVVAIFTYNDMKKEKAGEIDAQSQAIAYSLDNGKTWTKYSNNPVLKNPGIKDFRDPKVFWDAKRKQWVMGLAAQDRQHFYGSKNLKDWTFLSEFGKDVGGHGGVWECPDLFPIKVEGTNEEKWVLIVNINPGGPNGGSAAQYFVGDFDGKTFKMDDVFTKQLQKEKVAWLDWGRDNYASVSFDNVPDNKRVIIGWMSNWDYADKVPTSAWRGSATIPREIQLVKKGNDYTLVNNPVKEINKYVSKTIKVKNIKGKGKLSIPEAGKIDLTQAIINFNLKNLKQETYTFTLSNAAGESLDFGINNSDHYLFLDRTKSGKTDFSEKFAPKITKAPLEGNQKEAAFKIILDKTSIEIFYNNGEKVITEIFFSNQPFTELSVSLNQETELNNLVINQLNIN</sequence>
<keyword evidence="5" id="KW-1003">Cell membrane</keyword>
<dbReference type="CDD" id="cd18622">
    <property type="entry name" value="GH32_Inu-like"/>
    <property type="match status" value="1"/>
</dbReference>
<feature type="transmembrane region" description="Helical" evidence="11">
    <location>
        <begin position="275"/>
        <end position="299"/>
    </location>
</feature>
<dbReference type="InterPro" id="IPR018053">
    <property type="entry name" value="Glyco_hydro_32_AS"/>
</dbReference>
<evidence type="ECO:0000256" key="3">
    <source>
        <dbReference type="ARBA" id="ARBA00010992"/>
    </source>
</evidence>
<dbReference type="Pfam" id="PF00251">
    <property type="entry name" value="Glyco_hydro_32N"/>
    <property type="match status" value="1"/>
</dbReference>
<feature type="transmembrane region" description="Helical" evidence="11">
    <location>
        <begin position="161"/>
        <end position="183"/>
    </location>
</feature>
<dbReference type="PROSITE" id="PS00217">
    <property type="entry name" value="SUGAR_TRANSPORT_2"/>
    <property type="match status" value="1"/>
</dbReference>
<dbReference type="GO" id="GO:0005987">
    <property type="term" value="P:sucrose catabolic process"/>
    <property type="evidence" value="ECO:0007669"/>
    <property type="project" value="TreeGrafter"/>
</dbReference>
<feature type="transmembrane region" description="Helical" evidence="11">
    <location>
        <begin position="448"/>
        <end position="467"/>
    </location>
</feature>
<evidence type="ECO:0000313" key="14">
    <source>
        <dbReference type="Proteomes" id="UP000316775"/>
    </source>
</evidence>
<dbReference type="InterPro" id="IPR020846">
    <property type="entry name" value="MFS_dom"/>
</dbReference>
<evidence type="ECO:0000256" key="7">
    <source>
        <dbReference type="ARBA" id="ARBA00022801"/>
    </source>
</evidence>
<accession>A0A4Y4AXI9</accession>
<dbReference type="Gene3D" id="1.20.1250.20">
    <property type="entry name" value="MFS general substrate transporter like domains"/>
    <property type="match status" value="1"/>
</dbReference>
<dbReference type="InterPro" id="IPR013148">
    <property type="entry name" value="Glyco_hydro_32_N"/>
</dbReference>
<keyword evidence="7" id="KW-0378">Hydrolase</keyword>
<name>A0A4Y4AXI9_9FLAO</name>
<dbReference type="EMBL" id="BJNP01000014">
    <property type="protein sequence ID" value="GEC72009.1"/>
    <property type="molecule type" value="Genomic_DNA"/>
</dbReference>
<keyword evidence="8 11" id="KW-1133">Transmembrane helix</keyword>
<evidence type="ECO:0000313" key="13">
    <source>
        <dbReference type="EMBL" id="GEC72009.1"/>
    </source>
</evidence>
<feature type="transmembrane region" description="Helical" evidence="11">
    <location>
        <begin position="132"/>
        <end position="149"/>
    </location>
</feature>
<feature type="transmembrane region" description="Helical" evidence="11">
    <location>
        <begin position="98"/>
        <end position="120"/>
    </location>
</feature>
<keyword evidence="4" id="KW-0813">Transport</keyword>
<dbReference type="InterPro" id="IPR047984">
    <property type="entry name" value="XylE-like"/>
</dbReference>
<comment type="similarity">
    <text evidence="2">Belongs to the glycosyl hydrolase 32 family.</text>
</comment>